<accession>A0A110A960</accession>
<dbReference type="GeneID" id="78286578"/>
<dbReference type="RefSeq" id="WP_066796404.1">
    <property type="nucleotide sequence ID" value="NZ_CAJUDP010000015.1"/>
</dbReference>
<dbReference type="KEGG" id="csta:CSTAT_11450"/>
<organism evidence="3 4">
    <name type="scientific">Corynebacterium stationis</name>
    <dbReference type="NCBI Taxonomy" id="1705"/>
    <lineage>
        <taxon>Bacteria</taxon>
        <taxon>Bacillati</taxon>
        <taxon>Actinomycetota</taxon>
        <taxon>Actinomycetes</taxon>
        <taxon>Mycobacteriales</taxon>
        <taxon>Corynebacteriaceae</taxon>
        <taxon>Corynebacterium</taxon>
    </lineage>
</organism>
<evidence type="ECO:0000313" key="3">
    <source>
        <dbReference type="EMBL" id="OAH30448.1"/>
    </source>
</evidence>
<dbReference type="EMBL" id="LSTQ01000008">
    <property type="protein sequence ID" value="OAH30448.1"/>
    <property type="molecule type" value="Genomic_DNA"/>
</dbReference>
<feature type="domain" description="Putative oxidoreductase/dehydrogenase Rossmann-like" evidence="1">
    <location>
        <begin position="27"/>
        <end position="94"/>
    </location>
</feature>
<sequence>MPAPRMVVGWFGRENRFRALLEAQGHDIVELSSPAAAVDCEALVIATSQAQIEGIVEALEPHIRRGQIVIHTSIGLGVQVLDPVEVHGALAMAIAHVGADRWVVTTSDELAQGIAEVLLFESAQVSMPKTDAERVELAPKIAYAQMVRQLARAAHRDLKELLDEQAVPSEQELGEFLAPRFEISDIYAAFQSITDPGFRKAFVEAARRVGELEHNMELEMWGLQEELR</sequence>
<dbReference type="Gene3D" id="3.40.50.720">
    <property type="entry name" value="NAD(P)-binding Rossmann-like Domain"/>
    <property type="match status" value="1"/>
</dbReference>
<gene>
    <name evidence="3" type="ORF">AYJ05_06820</name>
</gene>
<proteinExistence type="predicted"/>
<keyword evidence="4" id="KW-1185">Reference proteome</keyword>
<dbReference type="Proteomes" id="UP000076947">
    <property type="component" value="Unassembled WGS sequence"/>
</dbReference>
<dbReference type="STRING" id="1705.CA21670_10805"/>
<dbReference type="InterPro" id="IPR036291">
    <property type="entry name" value="NAD(P)-bd_dom_sf"/>
</dbReference>
<dbReference type="Gene3D" id="1.10.1040.40">
    <property type="match status" value="1"/>
</dbReference>
<evidence type="ECO:0000259" key="1">
    <source>
        <dbReference type="Pfam" id="PF10727"/>
    </source>
</evidence>
<name>A0A110A960_9CORY</name>
<dbReference type="InterPro" id="IPR019665">
    <property type="entry name" value="OxRdtase/DH_put_Rossmann_dom"/>
</dbReference>
<protein>
    <submittedName>
        <fullName evidence="3">Uncharacterized protein</fullName>
    </submittedName>
</protein>
<reference evidence="4" key="1">
    <citation type="submission" date="2016-02" db="EMBL/GenBank/DDBJ databases">
        <authorList>
            <person name="Kaur G."/>
            <person name="Nair G.R."/>
            <person name="Mayilraj S."/>
        </authorList>
    </citation>
    <scope>NUCLEOTIDE SEQUENCE [LARGE SCALE GENOMIC DNA]</scope>
    <source>
        <strain evidence="4">GA-15</strain>
    </source>
</reference>
<feature type="domain" description="CGL2689-like C-terminal" evidence="2">
    <location>
        <begin position="130"/>
        <end position="225"/>
    </location>
</feature>
<evidence type="ECO:0000259" key="2">
    <source>
        <dbReference type="Pfam" id="PF22242"/>
    </source>
</evidence>
<dbReference type="InterPro" id="IPR054507">
    <property type="entry name" value="CGL2689-like_C"/>
</dbReference>
<dbReference type="SUPFAM" id="SSF51735">
    <property type="entry name" value="NAD(P)-binding Rossmann-fold domains"/>
    <property type="match status" value="1"/>
</dbReference>
<comment type="caution">
    <text evidence="3">The sequence shown here is derived from an EMBL/GenBank/DDBJ whole genome shotgun (WGS) entry which is preliminary data.</text>
</comment>
<evidence type="ECO:0000313" key="4">
    <source>
        <dbReference type="Proteomes" id="UP000076947"/>
    </source>
</evidence>
<dbReference type="Pfam" id="PF10727">
    <property type="entry name" value="Rossmann-like"/>
    <property type="match status" value="1"/>
</dbReference>
<dbReference type="Pfam" id="PF22242">
    <property type="entry name" value="6PGD_like"/>
    <property type="match status" value="1"/>
</dbReference>
<dbReference type="AlphaFoldDB" id="A0A110A960"/>